<dbReference type="AlphaFoldDB" id="A0A5N6KP55"/>
<dbReference type="PANTHER" id="PTHR12838">
    <property type="entry name" value="U3 SMALL NUCLEOLAR RNA-ASSOCIATED PROTEIN 11"/>
    <property type="match status" value="1"/>
</dbReference>
<proteinExistence type="inferred from homology"/>
<keyword evidence="4 6" id="KW-0698">rRNA processing</keyword>
<dbReference type="PANTHER" id="PTHR12838:SF0">
    <property type="entry name" value="U3 SMALL NUCLEOLAR RNA-ASSOCIATED PROTEIN 11-RELATED"/>
    <property type="match status" value="1"/>
</dbReference>
<dbReference type="OrthoDB" id="29058at2759"/>
<comment type="subcellular location">
    <subcellularLocation>
        <location evidence="2 6">Nucleus</location>
        <location evidence="2 6">Nucleolus</location>
    </subcellularLocation>
</comment>
<dbReference type="PIRSF" id="PIRSF015952">
    <property type="entry name" value="U3snoRNP11"/>
    <property type="match status" value="1"/>
</dbReference>
<comment type="subunit">
    <text evidence="6">Component of the ribosomal small subunit (SSU) processome.</text>
</comment>
<evidence type="ECO:0000313" key="10">
    <source>
        <dbReference type="Proteomes" id="UP000326757"/>
    </source>
</evidence>
<comment type="caution">
    <text evidence="9">The sequence shown here is derived from an EMBL/GenBank/DDBJ whole genome shotgun (WGS) entry which is preliminary data.</text>
</comment>
<protein>
    <recommendedName>
        <fullName evidence="6">U3 small nucleolar RNA-associated protein 11</fullName>
        <shortName evidence="6">U3 snoRNA-associated protein 11</shortName>
    </recommendedName>
</protein>
<keyword evidence="5 6" id="KW-0539">Nucleus</keyword>
<dbReference type="GO" id="GO:0032040">
    <property type="term" value="C:small-subunit processome"/>
    <property type="evidence" value="ECO:0007669"/>
    <property type="project" value="UniProtKB-UniRule"/>
</dbReference>
<gene>
    <name evidence="9" type="ORF">EYC80_004226</name>
</gene>
<feature type="region of interest" description="Disordered" evidence="8">
    <location>
        <begin position="68"/>
        <end position="90"/>
    </location>
</feature>
<dbReference type="Proteomes" id="UP000326757">
    <property type="component" value="Unassembled WGS sequence"/>
</dbReference>
<evidence type="ECO:0000256" key="3">
    <source>
        <dbReference type="ARBA" id="ARBA00008105"/>
    </source>
</evidence>
<dbReference type="GO" id="GO:0006364">
    <property type="term" value="P:rRNA processing"/>
    <property type="evidence" value="ECO:0007669"/>
    <property type="project" value="UniProtKB-UniRule"/>
</dbReference>
<dbReference type="InterPro" id="IPR007144">
    <property type="entry name" value="SSU_processome_Utp11"/>
</dbReference>
<name>A0A5N6KP55_MONLA</name>
<reference evidence="9 10" key="1">
    <citation type="submission" date="2019-06" db="EMBL/GenBank/DDBJ databases">
        <title>Genome Sequence of the Brown Rot Fungal Pathogen Monilinia laxa.</title>
        <authorList>
            <person name="De Miccolis Angelini R.M."/>
            <person name="Landi L."/>
            <person name="Abate D."/>
            <person name="Pollastro S."/>
            <person name="Romanazzi G."/>
            <person name="Faretra F."/>
        </authorList>
    </citation>
    <scope>NUCLEOTIDE SEQUENCE [LARGE SCALE GENOMIC DNA]</scope>
    <source>
        <strain evidence="9 10">Mlax316</strain>
    </source>
</reference>
<evidence type="ECO:0000256" key="6">
    <source>
        <dbReference type="PIRNR" id="PIRNR015952"/>
    </source>
</evidence>
<evidence type="ECO:0000313" key="9">
    <source>
        <dbReference type="EMBL" id="KAB8304899.1"/>
    </source>
</evidence>
<accession>A0A5N6KP55</accession>
<evidence type="ECO:0000256" key="8">
    <source>
        <dbReference type="SAM" id="MobiDB-lite"/>
    </source>
</evidence>
<comment type="function">
    <text evidence="1 6">Involved in nucleolar processing of pre-18S ribosomal RNA.</text>
</comment>
<evidence type="ECO:0000256" key="5">
    <source>
        <dbReference type="ARBA" id="ARBA00023242"/>
    </source>
</evidence>
<feature type="coiled-coil region" evidence="7">
    <location>
        <begin position="194"/>
        <end position="228"/>
    </location>
</feature>
<keyword evidence="7" id="KW-0175">Coiled coil</keyword>
<organism evidence="9 10">
    <name type="scientific">Monilinia laxa</name>
    <name type="common">Brown rot fungus</name>
    <name type="synonym">Sclerotinia laxa</name>
    <dbReference type="NCBI Taxonomy" id="61186"/>
    <lineage>
        <taxon>Eukaryota</taxon>
        <taxon>Fungi</taxon>
        <taxon>Dikarya</taxon>
        <taxon>Ascomycota</taxon>
        <taxon>Pezizomycotina</taxon>
        <taxon>Leotiomycetes</taxon>
        <taxon>Helotiales</taxon>
        <taxon>Sclerotiniaceae</taxon>
        <taxon>Monilinia</taxon>
    </lineage>
</organism>
<dbReference type="EMBL" id="VIGI01000001">
    <property type="protein sequence ID" value="KAB8304899.1"/>
    <property type="molecule type" value="Genomic_DNA"/>
</dbReference>
<evidence type="ECO:0000256" key="7">
    <source>
        <dbReference type="SAM" id="Coils"/>
    </source>
</evidence>
<keyword evidence="10" id="KW-1185">Reference proteome</keyword>
<evidence type="ECO:0000256" key="2">
    <source>
        <dbReference type="ARBA" id="ARBA00004604"/>
    </source>
</evidence>
<dbReference type="Pfam" id="PF03998">
    <property type="entry name" value="Utp11"/>
    <property type="match status" value="1"/>
</dbReference>
<comment type="similarity">
    <text evidence="3 6">Belongs to the UTP11 family.</text>
</comment>
<evidence type="ECO:0000256" key="1">
    <source>
        <dbReference type="ARBA" id="ARBA00004099"/>
    </source>
</evidence>
<feature type="region of interest" description="Disordered" evidence="8">
    <location>
        <begin position="1"/>
        <end position="27"/>
    </location>
</feature>
<sequence length="255" mass="29399">MDKASKSVRDGRTYKERSQPEERKKWGLLEKHKDYSARARDFNKKKAKLKALKQKVLEKNPDEFYFGMVNKKGPSRTGKKYTGTVNGDRGNQVLNQDAVRLFKTQDLGYVRTMRNKALKEVEELEKRTVGIKGRGKKVVFVENEEEQQEKAGGNDSDMDIDIDMDFDFDFEDDEHDEPSKVEDAKEDAAAKNLRKLQEKEADKLEVKLSIARQRLKALTEAEEALNLQRAKMAKSPTIGSVNKNGVKFKIRERKR</sequence>
<evidence type="ECO:0000256" key="4">
    <source>
        <dbReference type="ARBA" id="ARBA00022552"/>
    </source>
</evidence>